<feature type="compositionally biased region" description="Low complexity" evidence="1">
    <location>
        <begin position="217"/>
        <end position="226"/>
    </location>
</feature>
<gene>
    <name evidence="2" type="ORF">M407DRAFT_235049</name>
</gene>
<evidence type="ECO:0000256" key="1">
    <source>
        <dbReference type="SAM" id="MobiDB-lite"/>
    </source>
</evidence>
<organism evidence="2 3">
    <name type="scientific">Tulasnella calospora MUT 4182</name>
    <dbReference type="NCBI Taxonomy" id="1051891"/>
    <lineage>
        <taxon>Eukaryota</taxon>
        <taxon>Fungi</taxon>
        <taxon>Dikarya</taxon>
        <taxon>Basidiomycota</taxon>
        <taxon>Agaricomycotina</taxon>
        <taxon>Agaricomycetes</taxon>
        <taxon>Cantharellales</taxon>
        <taxon>Tulasnellaceae</taxon>
        <taxon>Tulasnella</taxon>
    </lineage>
</organism>
<sequence>MGRWGVPCVLCFSYGPVGFWVERRRRVVREGALSEACPGKRIMRRYRSRGTKICSLPNRAGGRSLESTRYLVATPLKSSVVFSIPASSKQLSSCSSATTRLSNEAGVSTLAIHAATNPALCEARIDHAGSASRIYTPKKPKSAEARRGKYERPATYVRPVNPKIFHHRLIDAFTKARASFDSNIDYVLWDLKTAAPGMTVSRTARWSVASPNEAQPRSKPSSPSPSLEERTAAAIAKLVKLGHVSKARKVLHASNQLRTRFSPASLAVIARAVADVPFPCSPAGESPTNSPSQSSPPEPPSTYPTSETIEQSSKWLLWELRPQLFDAAKRKQRDAAYQSSLTNAIEEFMWWTKAGQMAVARQKHEYLENTLQGAFDEVMGHFEGPSLQAPLAETIDQHAKTQSVIIRRHLLYNDIRAAWGVWTKLVEDVEKAAESRDSQANEGNRSSDSLRRLRPAIPQTTSLRLDSAYFCILHTARRLNDVEFISTAALPLSSRILVGRNPSRFVDIWRETLQTLVRQSPTAEERFRLLGALKTLDKVLEEHEVGTSVSATTQLRGSQERSDVMRGVFTGALVNAVRLWWSASDLTAGSTKQIGEMFEKFGVILKVPLKKRLSSPNSIGVPIPGAPSIVVAPPFRVSARPATHLPFPSTSNWRHLP</sequence>
<reference evidence="3" key="2">
    <citation type="submission" date="2015-01" db="EMBL/GenBank/DDBJ databases">
        <title>Evolutionary Origins and Diversification of the Mycorrhizal Mutualists.</title>
        <authorList>
            <consortium name="DOE Joint Genome Institute"/>
            <consortium name="Mycorrhizal Genomics Consortium"/>
            <person name="Kohler A."/>
            <person name="Kuo A."/>
            <person name="Nagy L.G."/>
            <person name="Floudas D."/>
            <person name="Copeland A."/>
            <person name="Barry K.W."/>
            <person name="Cichocki N."/>
            <person name="Veneault-Fourrey C."/>
            <person name="LaButti K."/>
            <person name="Lindquist E.A."/>
            <person name="Lipzen A."/>
            <person name="Lundell T."/>
            <person name="Morin E."/>
            <person name="Murat C."/>
            <person name="Riley R."/>
            <person name="Ohm R."/>
            <person name="Sun H."/>
            <person name="Tunlid A."/>
            <person name="Henrissat B."/>
            <person name="Grigoriev I.V."/>
            <person name="Hibbett D.S."/>
            <person name="Martin F."/>
        </authorList>
    </citation>
    <scope>NUCLEOTIDE SEQUENCE [LARGE SCALE GENOMIC DNA]</scope>
    <source>
        <strain evidence="3">MUT 4182</strain>
    </source>
</reference>
<protein>
    <submittedName>
        <fullName evidence="2">Uncharacterized protein</fullName>
    </submittedName>
</protein>
<accession>A0A0C3LYK4</accession>
<dbReference type="AlphaFoldDB" id="A0A0C3LYK4"/>
<proteinExistence type="predicted"/>
<reference evidence="2 3" key="1">
    <citation type="submission" date="2014-04" db="EMBL/GenBank/DDBJ databases">
        <authorList>
            <consortium name="DOE Joint Genome Institute"/>
            <person name="Kuo A."/>
            <person name="Girlanda M."/>
            <person name="Perotto S."/>
            <person name="Kohler A."/>
            <person name="Nagy L.G."/>
            <person name="Floudas D."/>
            <person name="Copeland A."/>
            <person name="Barry K.W."/>
            <person name="Cichocki N."/>
            <person name="Veneault-Fourrey C."/>
            <person name="LaButti K."/>
            <person name="Lindquist E.A."/>
            <person name="Lipzen A."/>
            <person name="Lundell T."/>
            <person name="Morin E."/>
            <person name="Murat C."/>
            <person name="Sun H."/>
            <person name="Tunlid A."/>
            <person name="Henrissat B."/>
            <person name="Grigoriev I.V."/>
            <person name="Hibbett D.S."/>
            <person name="Martin F."/>
            <person name="Nordberg H.P."/>
            <person name="Cantor M.N."/>
            <person name="Hua S.X."/>
        </authorList>
    </citation>
    <scope>NUCLEOTIDE SEQUENCE [LARGE SCALE GENOMIC DNA]</scope>
    <source>
        <strain evidence="2 3">MUT 4182</strain>
    </source>
</reference>
<dbReference type="Proteomes" id="UP000054248">
    <property type="component" value="Unassembled WGS sequence"/>
</dbReference>
<dbReference type="HOGENOM" id="CLU_417493_0_0_1"/>
<keyword evidence="3" id="KW-1185">Reference proteome</keyword>
<feature type="region of interest" description="Disordered" evidence="1">
    <location>
        <begin position="433"/>
        <end position="453"/>
    </location>
</feature>
<evidence type="ECO:0000313" key="3">
    <source>
        <dbReference type="Proteomes" id="UP000054248"/>
    </source>
</evidence>
<feature type="compositionally biased region" description="Polar residues" evidence="1">
    <location>
        <begin position="206"/>
        <end position="215"/>
    </location>
</feature>
<feature type="region of interest" description="Disordered" evidence="1">
    <location>
        <begin position="280"/>
        <end position="306"/>
    </location>
</feature>
<name>A0A0C3LYK4_9AGAM</name>
<feature type="region of interest" description="Disordered" evidence="1">
    <location>
        <begin position="206"/>
        <end position="229"/>
    </location>
</feature>
<evidence type="ECO:0000313" key="2">
    <source>
        <dbReference type="EMBL" id="KIO26532.1"/>
    </source>
</evidence>
<dbReference type="EMBL" id="KN823023">
    <property type="protein sequence ID" value="KIO26532.1"/>
    <property type="molecule type" value="Genomic_DNA"/>
</dbReference>
<dbReference type="OrthoDB" id="3216047at2759"/>